<dbReference type="EMBL" id="JAIZAY010000006">
    <property type="protein sequence ID" value="KAJ8040097.1"/>
    <property type="molecule type" value="Genomic_DNA"/>
</dbReference>
<reference evidence="1" key="1">
    <citation type="submission" date="2021-10" db="EMBL/GenBank/DDBJ databases">
        <title>Tropical sea cucumber genome reveals ecological adaptation and Cuvierian tubules defense mechanism.</title>
        <authorList>
            <person name="Chen T."/>
        </authorList>
    </citation>
    <scope>NUCLEOTIDE SEQUENCE</scope>
    <source>
        <strain evidence="1">Nanhai2018</strain>
        <tissue evidence="1">Muscle</tissue>
    </source>
</reference>
<organism evidence="1 2">
    <name type="scientific">Holothuria leucospilota</name>
    <name type="common">Black long sea cucumber</name>
    <name type="synonym">Mertensiothuria leucospilota</name>
    <dbReference type="NCBI Taxonomy" id="206669"/>
    <lineage>
        <taxon>Eukaryota</taxon>
        <taxon>Metazoa</taxon>
        <taxon>Echinodermata</taxon>
        <taxon>Eleutherozoa</taxon>
        <taxon>Echinozoa</taxon>
        <taxon>Holothuroidea</taxon>
        <taxon>Aspidochirotacea</taxon>
        <taxon>Aspidochirotida</taxon>
        <taxon>Holothuriidae</taxon>
        <taxon>Holothuria</taxon>
    </lineage>
</organism>
<evidence type="ECO:0000313" key="2">
    <source>
        <dbReference type="Proteomes" id="UP001152320"/>
    </source>
</evidence>
<dbReference type="AlphaFoldDB" id="A0A9Q1C7G2"/>
<dbReference type="Proteomes" id="UP001152320">
    <property type="component" value="Chromosome 6"/>
</dbReference>
<keyword evidence="2" id="KW-1185">Reference proteome</keyword>
<protein>
    <submittedName>
        <fullName evidence="1">Uncharacterized protein</fullName>
    </submittedName>
</protein>
<evidence type="ECO:0000313" key="1">
    <source>
        <dbReference type="EMBL" id="KAJ8040097.1"/>
    </source>
</evidence>
<sequence length="89" mass="9660">MAKLCRDSPCDSPFVPESTKKIIKNNITPENEARLSCHRLVTNQYICFPSGVGGGSRSYLRPSHVPGRTAGSASRYCSTLGLCSSVRQI</sequence>
<accession>A0A9Q1C7G2</accession>
<proteinExistence type="predicted"/>
<name>A0A9Q1C7G2_HOLLE</name>
<gene>
    <name evidence="1" type="ORF">HOLleu_14296</name>
</gene>
<comment type="caution">
    <text evidence="1">The sequence shown here is derived from an EMBL/GenBank/DDBJ whole genome shotgun (WGS) entry which is preliminary data.</text>
</comment>